<dbReference type="AlphaFoldDB" id="A0AAP0NNM1"/>
<keyword evidence="4" id="KW-0539">Nucleus</keyword>
<name>A0AAP0NNM1_9MAGN</name>
<keyword evidence="3" id="KW-0804">Transcription</keyword>
<keyword evidence="2" id="KW-0805">Transcription regulation</keyword>
<evidence type="ECO:0000259" key="6">
    <source>
        <dbReference type="PROSITE" id="PS50888"/>
    </source>
</evidence>
<proteinExistence type="predicted"/>
<sequence length="358" mass="39791">MAAFPYQQQQPTFLLDTVFLSSNNPIKVSDLLAEAEHTSTTSFSYCYYPSQTAQEAPIDATVHENSCLASTINVLNSDNEQSVTQKNHNNPDSSSIVFEIDSGDHTSQGEGMKMDKRRSRGGSCTTPAKSEAVKVSRAKKQRKCNPEMKETEENKRKTKCHKKNQKQVLQDSPPNGFIHVRARRGQATDSHSLAERVRREKISERMRLLQGLVPGCDKVTGKALVLDEIINYVQSLQYQVEFLSMKLASANPILYNFAADLDSFLVKSEKPSTMASSPLSPIQQSSPITATAFSHDTQSTLTTRNNLFSQEGSIVSFPLQGQTCIGFSQDNGNLLWEVDDQRQKSINECGFNNSCSFQ</sequence>
<dbReference type="PROSITE" id="PS50888">
    <property type="entry name" value="BHLH"/>
    <property type="match status" value="1"/>
</dbReference>
<accession>A0AAP0NNM1</accession>
<dbReference type="GO" id="GO:0005634">
    <property type="term" value="C:nucleus"/>
    <property type="evidence" value="ECO:0007669"/>
    <property type="project" value="UniProtKB-SubCell"/>
</dbReference>
<evidence type="ECO:0000256" key="3">
    <source>
        <dbReference type="ARBA" id="ARBA00023163"/>
    </source>
</evidence>
<dbReference type="Gene3D" id="4.10.280.10">
    <property type="entry name" value="Helix-loop-helix DNA-binding domain"/>
    <property type="match status" value="1"/>
</dbReference>
<dbReference type="InterPro" id="IPR036638">
    <property type="entry name" value="HLH_DNA-bd_sf"/>
</dbReference>
<comment type="caution">
    <text evidence="7">The sequence shown here is derived from an EMBL/GenBank/DDBJ whole genome shotgun (WGS) entry which is preliminary data.</text>
</comment>
<feature type="compositionally biased region" description="Basic and acidic residues" evidence="5">
    <location>
        <begin position="144"/>
        <end position="155"/>
    </location>
</feature>
<protein>
    <recommendedName>
        <fullName evidence="6">BHLH domain-containing protein</fullName>
    </recommendedName>
</protein>
<dbReference type="PANTHER" id="PTHR12565">
    <property type="entry name" value="STEROL REGULATORY ELEMENT-BINDING PROTEIN"/>
    <property type="match status" value="1"/>
</dbReference>
<dbReference type="CDD" id="cd18919">
    <property type="entry name" value="bHLH_AtBPE_like"/>
    <property type="match status" value="1"/>
</dbReference>
<evidence type="ECO:0000256" key="2">
    <source>
        <dbReference type="ARBA" id="ARBA00023015"/>
    </source>
</evidence>
<feature type="compositionally biased region" description="Basic residues" evidence="5">
    <location>
        <begin position="156"/>
        <end position="165"/>
    </location>
</feature>
<dbReference type="PANTHER" id="PTHR12565:SF431">
    <property type="entry name" value="TRANSCRIPTION FACTOR BHLH137"/>
    <property type="match status" value="1"/>
</dbReference>
<comment type="subcellular location">
    <subcellularLocation>
        <location evidence="1">Nucleus</location>
    </subcellularLocation>
</comment>
<dbReference type="SMART" id="SM00353">
    <property type="entry name" value="HLH"/>
    <property type="match status" value="1"/>
</dbReference>
<evidence type="ECO:0000256" key="5">
    <source>
        <dbReference type="SAM" id="MobiDB-lite"/>
    </source>
</evidence>
<dbReference type="Proteomes" id="UP001420932">
    <property type="component" value="Unassembled WGS sequence"/>
</dbReference>
<reference evidence="7 8" key="1">
    <citation type="submission" date="2024-01" db="EMBL/GenBank/DDBJ databases">
        <title>Genome assemblies of Stephania.</title>
        <authorList>
            <person name="Yang L."/>
        </authorList>
    </citation>
    <scope>NUCLEOTIDE SEQUENCE [LARGE SCALE GENOMIC DNA]</scope>
    <source>
        <strain evidence="7">YNDBR</strain>
        <tissue evidence="7">Leaf</tissue>
    </source>
</reference>
<feature type="region of interest" description="Disordered" evidence="5">
    <location>
        <begin position="102"/>
        <end position="176"/>
    </location>
</feature>
<dbReference type="FunFam" id="4.10.280.10:FF:000002">
    <property type="entry name" value="Basic helix-loop-helix transcription factor"/>
    <property type="match status" value="1"/>
</dbReference>
<dbReference type="InterPro" id="IPR011598">
    <property type="entry name" value="bHLH_dom"/>
</dbReference>
<keyword evidence="8" id="KW-1185">Reference proteome</keyword>
<gene>
    <name evidence="7" type="ORF">Syun_020160</name>
</gene>
<organism evidence="7 8">
    <name type="scientific">Stephania yunnanensis</name>
    <dbReference type="NCBI Taxonomy" id="152371"/>
    <lineage>
        <taxon>Eukaryota</taxon>
        <taxon>Viridiplantae</taxon>
        <taxon>Streptophyta</taxon>
        <taxon>Embryophyta</taxon>
        <taxon>Tracheophyta</taxon>
        <taxon>Spermatophyta</taxon>
        <taxon>Magnoliopsida</taxon>
        <taxon>Ranunculales</taxon>
        <taxon>Menispermaceae</taxon>
        <taxon>Menispermoideae</taxon>
        <taxon>Cissampelideae</taxon>
        <taxon>Stephania</taxon>
    </lineage>
</organism>
<dbReference type="Pfam" id="PF00010">
    <property type="entry name" value="HLH"/>
    <property type="match status" value="1"/>
</dbReference>
<dbReference type="EMBL" id="JBBNAF010000009">
    <property type="protein sequence ID" value="KAK9113363.1"/>
    <property type="molecule type" value="Genomic_DNA"/>
</dbReference>
<dbReference type="GO" id="GO:0046983">
    <property type="term" value="F:protein dimerization activity"/>
    <property type="evidence" value="ECO:0007669"/>
    <property type="project" value="InterPro"/>
</dbReference>
<evidence type="ECO:0000313" key="7">
    <source>
        <dbReference type="EMBL" id="KAK9113363.1"/>
    </source>
</evidence>
<evidence type="ECO:0000313" key="8">
    <source>
        <dbReference type="Proteomes" id="UP001420932"/>
    </source>
</evidence>
<dbReference type="SUPFAM" id="SSF47459">
    <property type="entry name" value="HLH, helix-loop-helix DNA-binding domain"/>
    <property type="match status" value="1"/>
</dbReference>
<feature type="domain" description="BHLH" evidence="6">
    <location>
        <begin position="186"/>
        <end position="236"/>
    </location>
</feature>
<dbReference type="GO" id="GO:0003700">
    <property type="term" value="F:DNA-binding transcription factor activity"/>
    <property type="evidence" value="ECO:0007669"/>
    <property type="project" value="TreeGrafter"/>
</dbReference>
<evidence type="ECO:0000256" key="4">
    <source>
        <dbReference type="ARBA" id="ARBA00023242"/>
    </source>
</evidence>
<evidence type="ECO:0000256" key="1">
    <source>
        <dbReference type="ARBA" id="ARBA00004123"/>
    </source>
</evidence>
<dbReference type="InterPro" id="IPR024097">
    <property type="entry name" value="bHLH_ZIP_TF"/>
</dbReference>